<gene>
    <name evidence="1" type="ORF">B0A52_09739</name>
</gene>
<evidence type="ECO:0000313" key="2">
    <source>
        <dbReference type="Proteomes" id="UP000288859"/>
    </source>
</evidence>
<dbReference type="EMBL" id="NAJM01000064">
    <property type="protein sequence ID" value="RVX66308.1"/>
    <property type="molecule type" value="Genomic_DNA"/>
</dbReference>
<name>A0A438MTI7_EXOME</name>
<organism evidence="1 2">
    <name type="scientific">Exophiala mesophila</name>
    <name type="common">Black yeast-like fungus</name>
    <dbReference type="NCBI Taxonomy" id="212818"/>
    <lineage>
        <taxon>Eukaryota</taxon>
        <taxon>Fungi</taxon>
        <taxon>Dikarya</taxon>
        <taxon>Ascomycota</taxon>
        <taxon>Pezizomycotina</taxon>
        <taxon>Eurotiomycetes</taxon>
        <taxon>Chaetothyriomycetidae</taxon>
        <taxon>Chaetothyriales</taxon>
        <taxon>Herpotrichiellaceae</taxon>
        <taxon>Exophiala</taxon>
    </lineage>
</organism>
<protein>
    <submittedName>
        <fullName evidence="1">Uncharacterized protein</fullName>
    </submittedName>
</protein>
<comment type="caution">
    <text evidence="1">The sequence shown here is derived from an EMBL/GenBank/DDBJ whole genome shotgun (WGS) entry which is preliminary data.</text>
</comment>
<dbReference type="Proteomes" id="UP000288859">
    <property type="component" value="Unassembled WGS sequence"/>
</dbReference>
<sequence>MVSVQAKSFTLGGHILLGVYGILVVQQQPWLGPMGLQVALVLKWVQIEVRVMDLCYRSYFPIVFFVNNSAKQPRIDDRTVCQANSDSLECFRLEPMRGHCESQIPLALAFVLEIDSNRILVGGGMNFLKRYSLPSGQGAALVCTTSSQWQSWDVVATSRGSERHHSMCHVNSIQLLAFEPIVDGI</sequence>
<evidence type="ECO:0000313" key="1">
    <source>
        <dbReference type="EMBL" id="RVX66308.1"/>
    </source>
</evidence>
<dbReference type="AlphaFoldDB" id="A0A438MTI7"/>
<accession>A0A438MTI7</accession>
<reference evidence="1 2" key="1">
    <citation type="submission" date="2017-03" db="EMBL/GenBank/DDBJ databases">
        <title>Genomes of endolithic fungi from Antarctica.</title>
        <authorList>
            <person name="Coleine C."/>
            <person name="Masonjones S."/>
            <person name="Stajich J.E."/>
        </authorList>
    </citation>
    <scope>NUCLEOTIDE SEQUENCE [LARGE SCALE GENOMIC DNA]</scope>
    <source>
        <strain evidence="1 2">CCFEE 6314</strain>
    </source>
</reference>
<proteinExistence type="predicted"/>